<gene>
    <name evidence="2" type="ORF">NDEV_1146</name>
</gene>
<dbReference type="Proteomes" id="UP000196239">
    <property type="component" value="Chromosome 1"/>
</dbReference>
<evidence type="ECO:0000259" key="1">
    <source>
        <dbReference type="PROSITE" id="PS51459"/>
    </source>
</evidence>
<dbReference type="KEGG" id="ndv:NDEV_1146"/>
<protein>
    <submittedName>
        <fullName evidence="2">Fic family protein</fullName>
    </submittedName>
</protein>
<reference evidence="3" key="1">
    <citation type="submission" date="2015-10" db="EMBL/GenBank/DDBJ databases">
        <authorList>
            <person name="Lehtovirta-Morley L.E."/>
            <person name="Vieille C."/>
        </authorList>
    </citation>
    <scope>NUCLEOTIDE SEQUENCE [LARGE SCALE GENOMIC DNA]</scope>
</reference>
<accession>A0A128A3I7</accession>
<dbReference type="InterPro" id="IPR003812">
    <property type="entry name" value="Fido"/>
</dbReference>
<dbReference type="AlphaFoldDB" id="A0A128A3I7"/>
<dbReference type="PROSITE" id="PS51459">
    <property type="entry name" value="FIDO"/>
    <property type="match status" value="1"/>
</dbReference>
<evidence type="ECO:0000313" key="3">
    <source>
        <dbReference type="Proteomes" id="UP000196239"/>
    </source>
</evidence>
<name>A0A128A3I7_9ARCH</name>
<dbReference type="Pfam" id="PF02661">
    <property type="entry name" value="Fic"/>
    <property type="match status" value="1"/>
</dbReference>
<dbReference type="InterPro" id="IPR040198">
    <property type="entry name" value="Fido_containing"/>
</dbReference>
<dbReference type="PANTHER" id="PTHR13504">
    <property type="entry name" value="FIDO DOMAIN-CONTAINING PROTEIN DDB_G0283145"/>
    <property type="match status" value="1"/>
</dbReference>
<proteinExistence type="predicted"/>
<dbReference type="SUPFAM" id="SSF140931">
    <property type="entry name" value="Fic-like"/>
    <property type="match status" value="1"/>
</dbReference>
<dbReference type="EMBL" id="LN890280">
    <property type="protein sequence ID" value="CUR51911.1"/>
    <property type="molecule type" value="Genomic_DNA"/>
</dbReference>
<dbReference type="PANTHER" id="PTHR13504:SF38">
    <property type="entry name" value="FIDO DOMAIN-CONTAINING PROTEIN"/>
    <property type="match status" value="1"/>
</dbReference>
<organism evidence="2 3">
    <name type="scientific">Nitrosotalea devaniterrae</name>
    <dbReference type="NCBI Taxonomy" id="1078905"/>
    <lineage>
        <taxon>Archaea</taxon>
        <taxon>Nitrososphaerota</taxon>
        <taxon>Nitrososphaeria</taxon>
        <taxon>Nitrosotaleales</taxon>
        <taxon>Nitrosotaleaceae</taxon>
        <taxon>Nitrosotalea</taxon>
    </lineage>
</organism>
<dbReference type="InterPro" id="IPR036597">
    <property type="entry name" value="Fido-like_dom_sf"/>
</dbReference>
<keyword evidence="3" id="KW-1185">Reference proteome</keyword>
<evidence type="ECO:0000313" key="2">
    <source>
        <dbReference type="EMBL" id="CUR51911.1"/>
    </source>
</evidence>
<sequence length="295" mass="35395">MVTIKKKRIKGQTYYYLEHSIRDGKKVQKKEIYLGRKIPSDIEEIKKAMLEDIYSKKWYSDVDKIRKNYSNNQRNVPKSIREKELESFATIFTYDTQRIEGSTLTRRETADLLERGITPKNKPMRDVHEAQAHKDLFLEILKSKKDLSLHEIMEWHWKLFDKTKPDIAGKLRTYQVGIGSSKFMPPSPVEVYPMLTEFFRWYNKNKNKQHPVEIAALAHLKFVTIHPFGDGNGRISRLIMNFILGRKKYPMFDISYEGRNSYYNALERSQVKKEDRIFLQWFTRRYIKEHRRYLK</sequence>
<feature type="domain" description="Fido" evidence="1">
    <location>
        <begin position="147"/>
        <end position="284"/>
    </location>
</feature>
<dbReference type="Gene3D" id="1.10.3290.10">
    <property type="entry name" value="Fido-like domain"/>
    <property type="match status" value="1"/>
</dbReference>